<accession>A0A2N5J6Z5</accession>
<feature type="transmembrane region" description="Helical" evidence="1">
    <location>
        <begin position="49"/>
        <end position="68"/>
    </location>
</feature>
<keyword evidence="1" id="KW-0472">Membrane</keyword>
<organism evidence="2 3">
    <name type="scientific">Bifidobacterium margollesii</name>
    <dbReference type="NCBI Taxonomy" id="2020964"/>
    <lineage>
        <taxon>Bacteria</taxon>
        <taxon>Bacillati</taxon>
        <taxon>Actinomycetota</taxon>
        <taxon>Actinomycetes</taxon>
        <taxon>Bifidobacteriales</taxon>
        <taxon>Bifidobacteriaceae</taxon>
        <taxon>Bifidobacterium</taxon>
    </lineage>
</organism>
<dbReference type="AlphaFoldDB" id="A0A2N5J6Z5"/>
<keyword evidence="3" id="KW-1185">Reference proteome</keyword>
<dbReference type="Proteomes" id="UP000235050">
    <property type="component" value="Unassembled WGS sequence"/>
</dbReference>
<protein>
    <submittedName>
        <fullName evidence="2">Uncharacterized protein</fullName>
    </submittedName>
</protein>
<evidence type="ECO:0000256" key="1">
    <source>
        <dbReference type="SAM" id="Phobius"/>
    </source>
</evidence>
<dbReference type="RefSeq" id="WP_101618318.1">
    <property type="nucleotide sequence ID" value="NZ_NMWU01000051.1"/>
</dbReference>
<dbReference type="EMBL" id="NMWU01000051">
    <property type="protein sequence ID" value="PLS29991.1"/>
    <property type="molecule type" value="Genomic_DNA"/>
</dbReference>
<proteinExistence type="predicted"/>
<keyword evidence="1" id="KW-0812">Transmembrane</keyword>
<evidence type="ECO:0000313" key="3">
    <source>
        <dbReference type="Proteomes" id="UP000235050"/>
    </source>
</evidence>
<reference evidence="2 3" key="1">
    <citation type="submission" date="2017-07" db="EMBL/GenBank/DDBJ databases">
        <title>Bifidobacterium novel species.</title>
        <authorList>
            <person name="Lugli G.A."/>
            <person name="Milani C."/>
            <person name="Duranti S."/>
            <person name="Mangifesta M."/>
        </authorList>
    </citation>
    <scope>NUCLEOTIDE SEQUENCE [LARGE SCALE GENOMIC DNA]</scope>
    <source>
        <strain evidence="3">Uis1B</strain>
    </source>
</reference>
<name>A0A2N5J6Z5_9BIFI</name>
<gene>
    <name evidence="2" type="ORF">Uis1B_2173</name>
</gene>
<keyword evidence="1" id="KW-1133">Transmembrane helix</keyword>
<evidence type="ECO:0000313" key="2">
    <source>
        <dbReference type="EMBL" id="PLS29991.1"/>
    </source>
</evidence>
<comment type="caution">
    <text evidence="2">The sequence shown here is derived from an EMBL/GenBank/DDBJ whole genome shotgun (WGS) entry which is preliminary data.</text>
</comment>
<sequence>MNQTATQATPRIEPYERAERDCRCALCAGVIPAGASAARITMHAADRGILSLIACTACLTVVAAMNRFDPDGRPRRTPVATFDRPAMTAWAGQTIARARAPRSQTRIGGDYLDRIQANTRH</sequence>